<sequence>MLLQFVVEDLGGTTSTQRSFVAIHARSHARIHLLICSGTAST</sequence>
<dbReference type="EMBL" id="GBRH01267085">
    <property type="protein sequence ID" value="JAD30810.1"/>
    <property type="molecule type" value="Transcribed_RNA"/>
</dbReference>
<reference evidence="1" key="1">
    <citation type="submission" date="2014-09" db="EMBL/GenBank/DDBJ databases">
        <authorList>
            <person name="Magalhaes I.L.F."/>
            <person name="Oliveira U."/>
            <person name="Santos F.R."/>
            <person name="Vidigal T.H.D.A."/>
            <person name="Brescovit A.D."/>
            <person name="Santos A.J."/>
        </authorList>
    </citation>
    <scope>NUCLEOTIDE SEQUENCE</scope>
    <source>
        <tissue evidence="1">Shoot tissue taken approximately 20 cm above the soil surface</tissue>
    </source>
</reference>
<proteinExistence type="predicted"/>
<reference evidence="1" key="2">
    <citation type="journal article" date="2015" name="Data Brief">
        <title>Shoot transcriptome of the giant reed, Arundo donax.</title>
        <authorList>
            <person name="Barrero R.A."/>
            <person name="Guerrero F.D."/>
            <person name="Moolhuijzen P."/>
            <person name="Goolsby J.A."/>
            <person name="Tidwell J."/>
            <person name="Bellgard S.E."/>
            <person name="Bellgard M.I."/>
        </authorList>
    </citation>
    <scope>NUCLEOTIDE SEQUENCE</scope>
    <source>
        <tissue evidence="1">Shoot tissue taken approximately 20 cm above the soil surface</tissue>
    </source>
</reference>
<name>A0A0A8Z238_ARUDO</name>
<accession>A0A0A8Z238</accession>
<dbReference type="AlphaFoldDB" id="A0A0A8Z238"/>
<evidence type="ECO:0000313" key="1">
    <source>
        <dbReference type="EMBL" id="JAD30810.1"/>
    </source>
</evidence>
<organism evidence="1">
    <name type="scientific">Arundo donax</name>
    <name type="common">Giant reed</name>
    <name type="synonym">Donax arundinaceus</name>
    <dbReference type="NCBI Taxonomy" id="35708"/>
    <lineage>
        <taxon>Eukaryota</taxon>
        <taxon>Viridiplantae</taxon>
        <taxon>Streptophyta</taxon>
        <taxon>Embryophyta</taxon>
        <taxon>Tracheophyta</taxon>
        <taxon>Spermatophyta</taxon>
        <taxon>Magnoliopsida</taxon>
        <taxon>Liliopsida</taxon>
        <taxon>Poales</taxon>
        <taxon>Poaceae</taxon>
        <taxon>PACMAD clade</taxon>
        <taxon>Arundinoideae</taxon>
        <taxon>Arundineae</taxon>
        <taxon>Arundo</taxon>
    </lineage>
</organism>
<protein>
    <submittedName>
        <fullName evidence="1">Uncharacterized protein</fullName>
    </submittedName>
</protein>